<keyword evidence="1" id="KW-0645">Protease</keyword>
<dbReference type="GO" id="GO:0006508">
    <property type="term" value="P:proteolysis"/>
    <property type="evidence" value="ECO:0007669"/>
    <property type="project" value="UniProtKB-KW"/>
</dbReference>
<keyword evidence="1" id="KW-0378">Hydrolase</keyword>
<dbReference type="Proteomes" id="UP000594363">
    <property type="component" value="Segment"/>
</dbReference>
<evidence type="ECO:0000313" key="2">
    <source>
        <dbReference type="Proteomes" id="UP000594363"/>
    </source>
</evidence>
<gene>
    <name evidence="1" type="primary">6</name>
    <name evidence="1" type="ORF">Jinkies_6</name>
</gene>
<keyword evidence="2" id="KW-1185">Reference proteome</keyword>
<accession>A0A7S6BFK1</accession>
<dbReference type="GO" id="GO:0008233">
    <property type="term" value="F:peptidase activity"/>
    <property type="evidence" value="ECO:0007669"/>
    <property type="project" value="UniProtKB-KW"/>
</dbReference>
<reference evidence="1 2" key="1">
    <citation type="submission" date="2020-05" db="EMBL/GenBank/DDBJ databases">
        <authorList>
            <person name="Bohanan V.A."/>
            <person name="Brazelton B.R."/>
            <person name="Coffey L.M."/>
            <person name="Donovan A.R."/>
            <person name="Gales A.C."/>
            <person name="Glasscock A.J."/>
            <person name="Grill M."/>
            <person name="Harper M.C."/>
            <person name="Hollowell C.E."/>
            <person name="Liu T.Y."/>
            <person name="Mansour C."/>
            <person name="McDowell A.D."/>
            <person name="Miller T.E."/>
            <person name="Nash A.G."/>
            <person name="Seo J."/>
            <person name="Sherman Z.A."/>
            <person name="Albert R.M."/>
            <person name="Ayala A."/>
            <person name="Monti D.L."/>
            <person name="Garlena R.A."/>
            <person name="Russell D.A."/>
            <person name="Pope W.H."/>
            <person name="Jacobs-Sera D."/>
            <person name="Hatfull G.F."/>
        </authorList>
    </citation>
    <scope>NUCLEOTIDE SEQUENCE [LARGE SCALE GENOMIC DNA]</scope>
</reference>
<name>A0A7S6BFK1_9CAUD</name>
<dbReference type="EMBL" id="MT498043">
    <property type="protein sequence ID" value="QKY78954.1"/>
    <property type="molecule type" value="Genomic_DNA"/>
</dbReference>
<evidence type="ECO:0000313" key="1">
    <source>
        <dbReference type="EMBL" id="QKY78954.1"/>
    </source>
</evidence>
<proteinExistence type="predicted"/>
<sequence length="296" mass="31291">MCRRCTALETDVTAQVMLAAAERELILAQTDAGESVPHATRPLSAAEKRAKMRFKEIDDLQVSATEKAAKLLASNAQVYIMAVISAIFGTETELSPAQTVAAFEALARGEMPARAAAAADTLTDSIARILAQVYAGASVIAIGEAKRQGGKGLPDPLEADADRFRPHARAVSLYAWTRLTTKLQADMLTPKNLATPFKRADAEAAAKAIPLDGAADLAKQAVHTAHGQGRLDTMQPLSPVEIFSSELLDGETCGPCSRVDGKEYATFAEARVEYEAGGYGGCLGGSRCRGSICCIY</sequence>
<protein>
    <submittedName>
        <fullName evidence="1">Capsid maturation protease</fullName>
    </submittedName>
</protein>
<organism evidence="1 2">
    <name type="scientific">Arthrobacter phage Jinkies</name>
    <dbReference type="NCBI Taxonomy" id="2743903"/>
    <lineage>
        <taxon>Viruses</taxon>
        <taxon>Duplodnaviria</taxon>
        <taxon>Heunggongvirae</taxon>
        <taxon>Uroviricota</taxon>
        <taxon>Caudoviricetes</taxon>
        <taxon>Berryhillviridae</taxon>
        <taxon>Jinkiesvirus</taxon>
        <taxon>Jinkiesvirus jinkies</taxon>
    </lineage>
</organism>